<evidence type="ECO:0000256" key="1">
    <source>
        <dbReference type="SAM" id="SignalP"/>
    </source>
</evidence>
<dbReference type="EMBL" id="CP060719">
    <property type="protein sequence ID" value="QNN70583.1"/>
    <property type="molecule type" value="Genomic_DNA"/>
</dbReference>
<feature type="signal peptide" evidence="1">
    <location>
        <begin position="1"/>
        <end position="22"/>
    </location>
</feature>
<evidence type="ECO:0000313" key="3">
    <source>
        <dbReference type="Proteomes" id="UP000515804"/>
    </source>
</evidence>
<proteinExistence type="predicted"/>
<protein>
    <submittedName>
        <fullName evidence="2">Uncharacterized protein</fullName>
    </submittedName>
</protein>
<feature type="chain" id="PRO_5028970001" evidence="1">
    <location>
        <begin position="23"/>
        <end position="78"/>
    </location>
</feature>
<name>A0A7G9SRV8_9GAMM</name>
<keyword evidence="3" id="KW-1185">Reference proteome</keyword>
<dbReference type="RefSeq" id="WP_187553099.1">
    <property type="nucleotide sequence ID" value="NZ_CP060719.1"/>
</dbReference>
<gene>
    <name evidence="2" type="ORF">H9L16_02870</name>
</gene>
<accession>A0A7G9SRV8</accession>
<organism evidence="2 3">
    <name type="scientific">Thermomonas carbonis</name>
    <dbReference type="NCBI Taxonomy" id="1463158"/>
    <lineage>
        <taxon>Bacteria</taxon>
        <taxon>Pseudomonadati</taxon>
        <taxon>Pseudomonadota</taxon>
        <taxon>Gammaproteobacteria</taxon>
        <taxon>Lysobacterales</taxon>
        <taxon>Lysobacteraceae</taxon>
        <taxon>Thermomonas</taxon>
    </lineage>
</organism>
<dbReference type="KEGG" id="tcn:H9L16_02870"/>
<dbReference type="AlphaFoldDB" id="A0A7G9SRV8"/>
<reference evidence="2 3" key="1">
    <citation type="submission" date="2020-08" db="EMBL/GenBank/DDBJ databases">
        <title>Genome sequence of Thermomonas carbonis KCTC 42013T.</title>
        <authorList>
            <person name="Hyun D.-W."/>
            <person name="Bae J.-W."/>
        </authorList>
    </citation>
    <scope>NUCLEOTIDE SEQUENCE [LARGE SCALE GENOMIC DNA]</scope>
    <source>
        <strain evidence="2 3">KCTC 42013</strain>
    </source>
</reference>
<sequence>MQRRHALYLAFAATLVALPASSQQNKNPPTNLYIDVLTHNMAGMPDMGGMMGGWAASWPAAWAAKPASPRTRPPAPAA</sequence>
<dbReference type="Proteomes" id="UP000515804">
    <property type="component" value="Chromosome"/>
</dbReference>
<keyword evidence="1" id="KW-0732">Signal</keyword>
<evidence type="ECO:0000313" key="2">
    <source>
        <dbReference type="EMBL" id="QNN70583.1"/>
    </source>
</evidence>